<dbReference type="PANTHER" id="PTHR33546:SF1">
    <property type="entry name" value="LARGE, MULTIFUNCTIONAL SECRETED PROTEIN"/>
    <property type="match status" value="1"/>
</dbReference>
<dbReference type="GO" id="GO:0009055">
    <property type="term" value="F:electron transfer activity"/>
    <property type="evidence" value="ECO:0007669"/>
    <property type="project" value="InterPro"/>
</dbReference>
<evidence type="ECO:0000313" key="7">
    <source>
        <dbReference type="Proteomes" id="UP000184474"/>
    </source>
</evidence>
<reference evidence="7" key="1">
    <citation type="submission" date="2016-11" db="EMBL/GenBank/DDBJ databases">
        <authorList>
            <person name="Varghese N."/>
            <person name="Submissions S."/>
        </authorList>
    </citation>
    <scope>NUCLEOTIDE SEQUENCE [LARGE SCALE GENOMIC DNA]</scope>
    <source>
        <strain evidence="7">DSM 26134</strain>
    </source>
</reference>
<evidence type="ECO:0000259" key="5">
    <source>
        <dbReference type="PROSITE" id="PS51007"/>
    </source>
</evidence>
<dbReference type="InterPro" id="IPR011989">
    <property type="entry name" value="ARM-like"/>
</dbReference>
<dbReference type="Gene3D" id="1.25.10.10">
    <property type="entry name" value="Leucine-rich Repeat Variant"/>
    <property type="match status" value="1"/>
</dbReference>
<proteinExistence type="predicted"/>
<dbReference type="Pfam" id="PF13646">
    <property type="entry name" value="HEAT_2"/>
    <property type="match status" value="1"/>
</dbReference>
<evidence type="ECO:0000256" key="3">
    <source>
        <dbReference type="ARBA" id="ARBA00023004"/>
    </source>
</evidence>
<dbReference type="STRING" id="156994.SAMN04488028_10797"/>
<dbReference type="SUPFAM" id="SSF46626">
    <property type="entry name" value="Cytochrome c"/>
    <property type="match status" value="1"/>
</dbReference>
<dbReference type="InterPro" id="IPR009056">
    <property type="entry name" value="Cyt_c-like_dom"/>
</dbReference>
<dbReference type="InterPro" id="IPR055557">
    <property type="entry name" value="DUF7133"/>
</dbReference>
<dbReference type="Gene3D" id="2.120.10.30">
    <property type="entry name" value="TolB, C-terminal domain"/>
    <property type="match status" value="1"/>
</dbReference>
<dbReference type="EMBL" id="FRAA01000007">
    <property type="protein sequence ID" value="SHK67911.1"/>
    <property type="molecule type" value="Genomic_DNA"/>
</dbReference>
<dbReference type="GO" id="GO:0020037">
    <property type="term" value="F:heme binding"/>
    <property type="evidence" value="ECO:0007669"/>
    <property type="project" value="InterPro"/>
</dbReference>
<dbReference type="InterPro" id="IPR011041">
    <property type="entry name" value="Quinoprot_gluc/sorb_DH_b-prop"/>
</dbReference>
<dbReference type="Gene3D" id="1.10.760.10">
    <property type="entry name" value="Cytochrome c-like domain"/>
    <property type="match status" value="1"/>
</dbReference>
<evidence type="ECO:0000256" key="1">
    <source>
        <dbReference type="ARBA" id="ARBA00022617"/>
    </source>
</evidence>
<dbReference type="InterPro" id="IPR016024">
    <property type="entry name" value="ARM-type_fold"/>
</dbReference>
<dbReference type="Pfam" id="PF23500">
    <property type="entry name" value="DUF7133"/>
    <property type="match status" value="1"/>
</dbReference>
<dbReference type="Proteomes" id="UP000184474">
    <property type="component" value="Unassembled WGS sequence"/>
</dbReference>
<dbReference type="SUPFAM" id="SSF48371">
    <property type="entry name" value="ARM repeat"/>
    <property type="match status" value="1"/>
</dbReference>
<dbReference type="GO" id="GO:0046872">
    <property type="term" value="F:metal ion binding"/>
    <property type="evidence" value="ECO:0007669"/>
    <property type="project" value="UniProtKB-KW"/>
</dbReference>
<dbReference type="PANTHER" id="PTHR33546">
    <property type="entry name" value="LARGE, MULTIFUNCTIONAL SECRETED PROTEIN-RELATED"/>
    <property type="match status" value="1"/>
</dbReference>
<keyword evidence="7" id="KW-1185">Reference proteome</keyword>
<protein>
    <submittedName>
        <fullName evidence="6">Putative membrane-bound dehydrogenase domain-containing protein</fullName>
    </submittedName>
</protein>
<feature type="domain" description="Cytochrome c" evidence="5">
    <location>
        <begin position="615"/>
        <end position="702"/>
    </location>
</feature>
<evidence type="ECO:0000313" key="6">
    <source>
        <dbReference type="EMBL" id="SHK67911.1"/>
    </source>
</evidence>
<evidence type="ECO:0000256" key="4">
    <source>
        <dbReference type="PROSITE-ProRule" id="PRU00433"/>
    </source>
</evidence>
<dbReference type="SUPFAM" id="SSF50952">
    <property type="entry name" value="Soluble quinoprotein glucose dehydrogenase"/>
    <property type="match status" value="1"/>
</dbReference>
<keyword evidence="3 4" id="KW-0408">Iron</keyword>
<dbReference type="InterPro" id="IPR036909">
    <property type="entry name" value="Cyt_c-like_dom_sf"/>
</dbReference>
<name>A0A1M6UFG7_REIAG</name>
<dbReference type="PROSITE" id="PS51007">
    <property type="entry name" value="CYTC"/>
    <property type="match status" value="1"/>
</dbReference>
<dbReference type="RefSeq" id="WP_073124470.1">
    <property type="nucleotide sequence ID" value="NZ_FRAA01000007.1"/>
</dbReference>
<dbReference type="AlphaFoldDB" id="A0A1M6UFG7"/>
<dbReference type="InterPro" id="IPR011042">
    <property type="entry name" value="6-blade_b-propeller_TolB-like"/>
</dbReference>
<gene>
    <name evidence="6" type="ORF">SAMN04488028_10797</name>
</gene>
<sequence length="736" mass="83395">MFQTTLRLLFVAFSVLLTACQQDQPRQAAYPRPEIDPDPVVDFLSPEESMETFHLPEGYKVELVASEPMINEPVAITWDANGRLYVAQMDTYMQDIDGNDQGMPWSKIMRLEDEDGDGKMDKSTVFIDSLVLPRVIQAVGDGLIVQETYYRHFWLYRDMDGDGVAEDKKLLLEDNGMDRSNLEHQPGSMLWNIDNWLYLSKGNLRYRYTSGTLEVDTMRSPPNGQWGLTQDETGRMYYSSAGGEVPALGYQIHPIYGDLEMNGKWEPGFEKVWPVIGTPDVQGGPRRLREDGTLNHFTASCGQTLFLGDRLDAYGDLFIPEPVGRLVRRAKVENREGKIVLSNAYENTEFLAATDANFRPVDTKVGPDGCLYVVDMYRGIIQEGNWVRKGSYLRPVVERKELDKNIGKGRIYRIVHEDAAPTAKDKLLDQSTTALLRYLSHPNGWYRMQAQKLIIHRQDKSILPQLKEMATETKPWFGGGDQDFGLQRLHVLWTLEGLGELDRDLLVEMLGDDDPRVRAAAIRNTEPYLSQGDQQILDVLSERVDDPSKDVQIQLSLSMRSSKDPVAKEVIHQLMKNDRHNMVLASVGEVGLTEEPPIVEQLMNKHKLLPGGRKRSLVSGYYIYQGLCADCHGKDGNGLGDIAPPLVGSPRVKGHWMIPTKILLNGLQGPIDDKSYTGAMIAMKEQDNKWIADVLTYIRTELNGQSPVSLWQVNNARKQSEEREYPWTLEELYPKK</sequence>
<keyword evidence="2 4" id="KW-0479">Metal-binding</keyword>
<accession>A0A1M6UFG7</accession>
<evidence type="ECO:0000256" key="2">
    <source>
        <dbReference type="ARBA" id="ARBA00022723"/>
    </source>
</evidence>
<keyword evidence="1 4" id="KW-0349">Heme</keyword>
<dbReference type="PROSITE" id="PS51257">
    <property type="entry name" value="PROKAR_LIPOPROTEIN"/>
    <property type="match status" value="1"/>
</dbReference>
<organism evidence="6 7">
    <name type="scientific">Reichenbachiella agariperforans</name>
    <dbReference type="NCBI Taxonomy" id="156994"/>
    <lineage>
        <taxon>Bacteria</taxon>
        <taxon>Pseudomonadati</taxon>
        <taxon>Bacteroidota</taxon>
        <taxon>Cytophagia</taxon>
        <taxon>Cytophagales</taxon>
        <taxon>Reichenbachiellaceae</taxon>
        <taxon>Reichenbachiella</taxon>
    </lineage>
</organism>